<name>A0A4P6FKP4_9MICO</name>
<keyword evidence="2" id="KW-1185">Reference proteome</keyword>
<dbReference type="OrthoDB" id="677487at2"/>
<reference evidence="1 2" key="1">
    <citation type="submission" date="2019-01" db="EMBL/GenBank/DDBJ databases">
        <title>Genome sequencing of strain FW10M-9.</title>
        <authorList>
            <person name="Heo J."/>
            <person name="Kim S.-J."/>
            <person name="Kim J.-S."/>
            <person name="Hong S.-B."/>
            <person name="Kwon S.-W."/>
        </authorList>
    </citation>
    <scope>NUCLEOTIDE SEQUENCE [LARGE SCALE GENOMIC DNA]</scope>
    <source>
        <strain evidence="1 2">FW10M-9</strain>
    </source>
</reference>
<evidence type="ECO:0000313" key="1">
    <source>
        <dbReference type="EMBL" id="QAY71198.1"/>
    </source>
</evidence>
<organism evidence="1 2">
    <name type="scientific">Xylanimonas protaetiae</name>
    <dbReference type="NCBI Taxonomy" id="2509457"/>
    <lineage>
        <taxon>Bacteria</taxon>
        <taxon>Bacillati</taxon>
        <taxon>Actinomycetota</taxon>
        <taxon>Actinomycetes</taxon>
        <taxon>Micrococcales</taxon>
        <taxon>Promicromonosporaceae</taxon>
        <taxon>Xylanimonas</taxon>
    </lineage>
</organism>
<dbReference type="KEGG" id="xya:ET471_15115"/>
<sequence length="246" mass="26654">MSARDFSRLVRGATGFLGAYPQIVPVHVGDYFDQNDEGVLVKLGNVLDWPGWRDAVPVESEPVPGSETYYDGCRRVTDVGAGAKAAIPAAPGVSVQATASLTFTRESGFALAYEGATRTRVREIPPVQRRIKELARTGGWNERWILVVEVIEAESATLVVSRESGSSVDLKANTDLPEPLKDVAIADARLGWSASNWRGSGYTSLCAKGTPLFHCVKVRRGLFGRLTTEILGPEDLADVFTDDPFE</sequence>
<evidence type="ECO:0000313" key="2">
    <source>
        <dbReference type="Proteomes" id="UP000292118"/>
    </source>
</evidence>
<proteinExistence type="predicted"/>
<dbReference type="EMBL" id="CP035493">
    <property type="protein sequence ID" value="QAY71198.1"/>
    <property type="molecule type" value="Genomic_DNA"/>
</dbReference>
<dbReference type="AlphaFoldDB" id="A0A4P6FKP4"/>
<gene>
    <name evidence="1" type="ORF">ET471_15115</name>
</gene>
<protein>
    <submittedName>
        <fullName evidence="1">Uncharacterized protein</fullName>
    </submittedName>
</protein>
<accession>A0A4P6FKP4</accession>
<dbReference type="RefSeq" id="WP_129189650.1">
    <property type="nucleotide sequence ID" value="NZ_CP035493.1"/>
</dbReference>
<dbReference type="Proteomes" id="UP000292118">
    <property type="component" value="Chromosome"/>
</dbReference>